<evidence type="ECO:0000313" key="3">
    <source>
        <dbReference type="Proteomes" id="UP000248423"/>
    </source>
</evidence>
<dbReference type="EMBL" id="KZ826400">
    <property type="protein sequence ID" value="PYI02112.1"/>
    <property type="molecule type" value="Genomic_DNA"/>
</dbReference>
<gene>
    <name evidence="2" type="ORF">BO78DRAFT_226784</name>
</gene>
<protein>
    <submittedName>
        <fullName evidence="2">Uncharacterized protein</fullName>
    </submittedName>
</protein>
<keyword evidence="3" id="KW-1185">Reference proteome</keyword>
<proteinExistence type="predicted"/>
<organism evidence="2 3">
    <name type="scientific">Aspergillus sclerotiicarbonarius (strain CBS 121057 / IBT 28362)</name>
    <dbReference type="NCBI Taxonomy" id="1448318"/>
    <lineage>
        <taxon>Eukaryota</taxon>
        <taxon>Fungi</taxon>
        <taxon>Dikarya</taxon>
        <taxon>Ascomycota</taxon>
        <taxon>Pezizomycotina</taxon>
        <taxon>Eurotiomycetes</taxon>
        <taxon>Eurotiomycetidae</taxon>
        <taxon>Eurotiales</taxon>
        <taxon>Aspergillaceae</taxon>
        <taxon>Aspergillus</taxon>
        <taxon>Aspergillus subgen. Circumdati</taxon>
    </lineage>
</organism>
<sequence length="132" mass="14724">MGGAHRGLQPFCLSPSLLLVFLFLLFSSLLFSLLLLLFPLSFLLFFASHPFILLPTPTVFLSLSLLALTCQAFENPFGPETRLEVSFHPAKLRCQSTVFVCVCRGLQPNISPRFTPLPIFPFPPRSIVSRLS</sequence>
<accession>A0A319DWC3</accession>
<keyword evidence="1" id="KW-0812">Transmembrane</keyword>
<dbReference type="Proteomes" id="UP000248423">
    <property type="component" value="Unassembled WGS sequence"/>
</dbReference>
<feature type="transmembrane region" description="Helical" evidence="1">
    <location>
        <begin position="12"/>
        <end position="45"/>
    </location>
</feature>
<keyword evidence="1" id="KW-0472">Membrane</keyword>
<keyword evidence="1" id="KW-1133">Transmembrane helix</keyword>
<dbReference type="AlphaFoldDB" id="A0A319DWC3"/>
<reference evidence="2 3" key="1">
    <citation type="submission" date="2018-02" db="EMBL/GenBank/DDBJ databases">
        <title>The genomes of Aspergillus section Nigri reveals drivers in fungal speciation.</title>
        <authorList>
            <consortium name="DOE Joint Genome Institute"/>
            <person name="Vesth T.C."/>
            <person name="Nybo J."/>
            <person name="Theobald S."/>
            <person name="Brandl J."/>
            <person name="Frisvad J.C."/>
            <person name="Nielsen K.F."/>
            <person name="Lyhne E.K."/>
            <person name="Kogle M.E."/>
            <person name="Kuo A."/>
            <person name="Riley R."/>
            <person name="Clum A."/>
            <person name="Nolan M."/>
            <person name="Lipzen A."/>
            <person name="Salamov A."/>
            <person name="Henrissat B."/>
            <person name="Wiebenga A."/>
            <person name="De vries R.P."/>
            <person name="Grigoriev I.V."/>
            <person name="Mortensen U.H."/>
            <person name="Andersen M.R."/>
            <person name="Baker S.E."/>
        </authorList>
    </citation>
    <scope>NUCLEOTIDE SEQUENCE [LARGE SCALE GENOMIC DNA]</scope>
    <source>
        <strain evidence="2 3">CBS 121057</strain>
    </source>
</reference>
<evidence type="ECO:0000256" key="1">
    <source>
        <dbReference type="SAM" id="Phobius"/>
    </source>
</evidence>
<dbReference type="VEuPathDB" id="FungiDB:BO78DRAFT_226784"/>
<name>A0A319DWC3_ASPSB</name>
<evidence type="ECO:0000313" key="2">
    <source>
        <dbReference type="EMBL" id="PYI02112.1"/>
    </source>
</evidence>
<feature type="transmembrane region" description="Helical" evidence="1">
    <location>
        <begin position="51"/>
        <end position="73"/>
    </location>
</feature>